<dbReference type="InterPro" id="IPR029020">
    <property type="entry name" value="Ammonium/urea_transptr"/>
</dbReference>
<evidence type="ECO:0000256" key="4">
    <source>
        <dbReference type="ARBA" id="ARBA00022692"/>
    </source>
</evidence>
<dbReference type="PANTHER" id="PTHR43029:SF10">
    <property type="entry name" value="AMMONIUM TRANSPORTER MEP2"/>
    <property type="match status" value="1"/>
</dbReference>
<feature type="transmembrane region" description="Helical" evidence="9">
    <location>
        <begin position="175"/>
        <end position="194"/>
    </location>
</feature>
<comment type="caution">
    <text evidence="12">The sequence shown here is derived from an EMBL/GenBank/DDBJ whole genome shotgun (WGS) entry which is preliminary data.</text>
</comment>
<evidence type="ECO:0000256" key="5">
    <source>
        <dbReference type="ARBA" id="ARBA00022989"/>
    </source>
</evidence>
<dbReference type="InterPro" id="IPR024041">
    <property type="entry name" value="NH4_transpt_AmtB-like_dom"/>
</dbReference>
<dbReference type="Gene3D" id="1.10.3430.10">
    <property type="entry name" value="Ammonium transporter AmtB like domains"/>
    <property type="match status" value="1"/>
</dbReference>
<feature type="transmembrane region" description="Helical" evidence="9">
    <location>
        <begin position="264"/>
        <end position="282"/>
    </location>
</feature>
<feature type="transmembrane region" description="Helical" evidence="9">
    <location>
        <begin position="6"/>
        <end position="25"/>
    </location>
</feature>
<feature type="transmembrane region" description="Helical" evidence="9">
    <location>
        <begin position="294"/>
        <end position="312"/>
    </location>
</feature>
<evidence type="ECO:0000256" key="1">
    <source>
        <dbReference type="ARBA" id="ARBA00004141"/>
    </source>
</evidence>
<feature type="transmembrane region" description="Helical" evidence="9">
    <location>
        <begin position="140"/>
        <end position="163"/>
    </location>
</feature>
<dbReference type="Proteomes" id="UP000014107">
    <property type="component" value="Unassembled WGS sequence"/>
</dbReference>
<keyword evidence="6 9" id="KW-0472">Membrane</keyword>
<reference evidence="12 14" key="2">
    <citation type="submission" date="2013-03" db="EMBL/GenBank/DDBJ databases">
        <title>The Genome Sequence of Enterococcus avium ATCC_14025 (PacBio/Illumina hybrid assembly).</title>
        <authorList>
            <consortium name="The Broad Institute Genomics Platform"/>
            <consortium name="The Broad Institute Genome Sequencing Center for Infectious Disease"/>
            <person name="Earl A."/>
            <person name="Russ C."/>
            <person name="Gilmore M."/>
            <person name="Surin D."/>
            <person name="Walker B."/>
            <person name="Young S."/>
            <person name="Zeng Q."/>
            <person name="Gargeya S."/>
            <person name="Fitzgerald M."/>
            <person name="Haas B."/>
            <person name="Abouelleil A."/>
            <person name="Allen A.W."/>
            <person name="Alvarado L."/>
            <person name="Arachchi H.M."/>
            <person name="Berlin A.M."/>
            <person name="Chapman S.B."/>
            <person name="Gainer-Dewar J."/>
            <person name="Goldberg J."/>
            <person name="Griggs A."/>
            <person name="Gujja S."/>
            <person name="Hansen M."/>
            <person name="Howarth C."/>
            <person name="Imamovic A."/>
            <person name="Ireland A."/>
            <person name="Larimer J."/>
            <person name="McCowan C."/>
            <person name="Murphy C."/>
            <person name="Pearson M."/>
            <person name="Poon T.W."/>
            <person name="Priest M."/>
            <person name="Roberts A."/>
            <person name="Saif S."/>
            <person name="Shea T."/>
            <person name="Sisk P."/>
            <person name="Sykes S."/>
            <person name="Wortman J."/>
            <person name="Nusbaum C."/>
            <person name="Birren B."/>
        </authorList>
    </citation>
    <scope>NUCLEOTIDE SEQUENCE [LARGE SCALE GENOMIC DNA]</scope>
    <source>
        <strain evidence="12 14">ATCC 14025</strain>
    </source>
</reference>
<dbReference type="GO" id="GO:0005886">
    <property type="term" value="C:plasma membrane"/>
    <property type="evidence" value="ECO:0007669"/>
    <property type="project" value="TreeGrafter"/>
</dbReference>
<dbReference type="PANTHER" id="PTHR43029">
    <property type="entry name" value="AMMONIUM TRANSPORTER MEP2"/>
    <property type="match status" value="1"/>
</dbReference>
<evidence type="ECO:0000313" key="14">
    <source>
        <dbReference type="Proteomes" id="UP000014107"/>
    </source>
</evidence>
<comment type="subcellular location">
    <subcellularLocation>
        <location evidence="1">Membrane</location>
        <topology evidence="1">Multi-pass membrane protein</topology>
    </subcellularLocation>
</comment>
<keyword evidence="7" id="KW-0924">Ammonia transport</keyword>
<feature type="transmembrane region" description="Helical" evidence="9">
    <location>
        <begin position="78"/>
        <end position="100"/>
    </location>
</feature>
<reference evidence="11 13" key="1">
    <citation type="submission" date="2013-03" db="EMBL/GenBank/DDBJ databases">
        <title>The Genome Sequence of Enterococcus avium ATCC_14025 (Illumina only assembly).</title>
        <authorList>
            <consortium name="The Broad Institute Genomics Platform"/>
            <consortium name="The Broad Institute Genome Sequencing Center for Infectious Disease"/>
            <person name="Earl A."/>
            <person name="Russ C."/>
            <person name="Gilmore M."/>
            <person name="Surin D."/>
            <person name="Walker B."/>
            <person name="Young S."/>
            <person name="Zeng Q."/>
            <person name="Gargeya S."/>
            <person name="Fitzgerald M."/>
            <person name="Haas B."/>
            <person name="Abouelleil A."/>
            <person name="Allen A.W."/>
            <person name="Alvarado L."/>
            <person name="Arachchi H.M."/>
            <person name="Berlin A.M."/>
            <person name="Chapman S.B."/>
            <person name="Gainer-Dewar J."/>
            <person name="Goldberg J."/>
            <person name="Griggs A."/>
            <person name="Gujja S."/>
            <person name="Hansen M."/>
            <person name="Howarth C."/>
            <person name="Imamovic A."/>
            <person name="Ireland A."/>
            <person name="Larimer J."/>
            <person name="McCowan C."/>
            <person name="Murphy C."/>
            <person name="Pearson M."/>
            <person name="Poon T.W."/>
            <person name="Priest M."/>
            <person name="Roberts A."/>
            <person name="Saif S."/>
            <person name="Shea T."/>
            <person name="Sisk P."/>
            <person name="Sykes S."/>
            <person name="Wortman J."/>
            <person name="Nusbaum C."/>
            <person name="Birren B."/>
        </authorList>
    </citation>
    <scope>NUCLEOTIDE SEQUENCE [LARGE SCALE GENOMIC DNA]</scope>
    <source>
        <strain evidence="11 13">ATCC 14025</strain>
    </source>
</reference>
<sequence>MNNIFLWLCFGVMWLMVFGVVLYYIGMIDRKYIRHTLVLGIITILSTTVFWLAMGYSLSFYGNIQYSIFSDLILPDEVVSLVLQLLFCLYAVIMLVGSVLERSNWKYIALYVPLWILFIYAPVCYSLWGEQNWLSDIGVLDYSGGLVVHATAGIGSLVLARTLPIRSKITGPSDIQEIMAFIGMVFITLGWFGFNMAPSGEMGEAAILIWLNTLISIIGGGISWFLTRRVLEQQISVFDLMNGMIVGLVGSTCSVGYVGPSASLLISIIVCIACPIVIERIHQYFPNFDDAGDSFGMNAIGGIIGSILTGILAEKGNFFNQLIGTFLFAYGVLV</sequence>
<accession>A0AAV3J4C6</accession>
<evidence type="ECO:0000256" key="7">
    <source>
        <dbReference type="ARBA" id="ARBA00023177"/>
    </source>
</evidence>
<dbReference type="SUPFAM" id="SSF111352">
    <property type="entry name" value="Ammonium transporter"/>
    <property type="match status" value="1"/>
</dbReference>
<evidence type="ECO:0000313" key="11">
    <source>
        <dbReference type="EMBL" id="EOT42993.1"/>
    </source>
</evidence>
<evidence type="ECO:0000256" key="6">
    <source>
        <dbReference type="ARBA" id="ARBA00023136"/>
    </source>
</evidence>
<feature type="transmembrane region" description="Helical" evidence="9">
    <location>
        <begin position="37"/>
        <end position="58"/>
    </location>
</feature>
<feature type="domain" description="Ammonium transporter AmtB-like" evidence="10">
    <location>
        <begin position="5"/>
        <end position="317"/>
    </location>
</feature>
<evidence type="ECO:0000256" key="2">
    <source>
        <dbReference type="ARBA" id="ARBA00005887"/>
    </source>
</evidence>
<keyword evidence="3" id="KW-0813">Transport</keyword>
<feature type="transmembrane region" description="Helical" evidence="9">
    <location>
        <begin position="107"/>
        <end position="128"/>
    </location>
</feature>
<keyword evidence="13" id="KW-1185">Reference proteome</keyword>
<dbReference type="Proteomes" id="UP000014104">
    <property type="component" value="Unassembled WGS sequence"/>
</dbReference>
<keyword evidence="5 9" id="KW-1133">Transmembrane helix</keyword>
<protein>
    <recommendedName>
        <fullName evidence="8">Ammonium transporter</fullName>
    </recommendedName>
</protein>
<evidence type="ECO:0000256" key="9">
    <source>
        <dbReference type="SAM" id="Phobius"/>
    </source>
</evidence>
<feature type="transmembrane region" description="Helical" evidence="9">
    <location>
        <begin position="206"/>
        <end position="226"/>
    </location>
</feature>
<evidence type="ECO:0000256" key="3">
    <source>
        <dbReference type="ARBA" id="ARBA00022448"/>
    </source>
</evidence>
<evidence type="ECO:0000256" key="8">
    <source>
        <dbReference type="ARBA" id="ARBA00050025"/>
    </source>
</evidence>
<evidence type="ECO:0000259" key="10">
    <source>
        <dbReference type="Pfam" id="PF00909"/>
    </source>
</evidence>
<dbReference type="GO" id="GO:0008519">
    <property type="term" value="F:ammonium channel activity"/>
    <property type="evidence" value="ECO:0007669"/>
    <property type="project" value="InterPro"/>
</dbReference>
<proteinExistence type="inferred from homology"/>
<organism evidence="12 14">
    <name type="scientific">Enterococcus avium ATCC 14025</name>
    <dbReference type="NCBI Taxonomy" id="1140002"/>
    <lineage>
        <taxon>Bacteria</taxon>
        <taxon>Bacillati</taxon>
        <taxon>Bacillota</taxon>
        <taxon>Bacilli</taxon>
        <taxon>Lactobacillales</taxon>
        <taxon>Enterococcaceae</taxon>
        <taxon>Enterococcus</taxon>
    </lineage>
</organism>
<feature type="transmembrane region" description="Helical" evidence="9">
    <location>
        <begin position="238"/>
        <end position="258"/>
    </location>
</feature>
<keyword evidence="4 9" id="KW-0812">Transmembrane</keyword>
<dbReference type="InterPro" id="IPR001905">
    <property type="entry name" value="Ammonium_transpt"/>
</dbReference>
<dbReference type="EMBL" id="AHYV01000030">
    <property type="protein sequence ID" value="EOT42993.1"/>
    <property type="molecule type" value="Genomic_DNA"/>
</dbReference>
<dbReference type="EMBL" id="ASWL01000003">
    <property type="protein sequence ID" value="EOU22141.1"/>
    <property type="molecule type" value="Genomic_DNA"/>
</dbReference>
<gene>
    <name evidence="12" type="ORF">I570_02343</name>
    <name evidence="11" type="ORF">OMU_02933</name>
</gene>
<name>A0AAV3J4C6_ENTAV</name>
<dbReference type="Pfam" id="PF00909">
    <property type="entry name" value="Ammonium_transp"/>
    <property type="match status" value="1"/>
</dbReference>
<dbReference type="AlphaFoldDB" id="A0AAV3J4C6"/>
<comment type="similarity">
    <text evidence="2">Belongs to the ammonia transporter channel (TC 1.A.11.2) family.</text>
</comment>
<evidence type="ECO:0000313" key="13">
    <source>
        <dbReference type="Proteomes" id="UP000014104"/>
    </source>
</evidence>
<evidence type="ECO:0000313" key="12">
    <source>
        <dbReference type="EMBL" id="EOU22141.1"/>
    </source>
</evidence>